<keyword evidence="3" id="KW-1185">Reference proteome</keyword>
<dbReference type="AlphaFoldDB" id="A0A1V9Y1P1"/>
<comment type="caution">
    <text evidence="2">The sequence shown here is derived from an EMBL/GenBank/DDBJ whole genome shotgun (WGS) entry which is preliminary data.</text>
</comment>
<feature type="compositionally biased region" description="Basic and acidic residues" evidence="1">
    <location>
        <begin position="114"/>
        <end position="126"/>
    </location>
</feature>
<dbReference type="EMBL" id="MNPL01000825">
    <property type="protein sequence ID" value="OQR79677.1"/>
    <property type="molecule type" value="Genomic_DNA"/>
</dbReference>
<feature type="region of interest" description="Disordered" evidence="1">
    <location>
        <begin position="226"/>
        <end position="251"/>
    </location>
</feature>
<dbReference type="InParanoid" id="A0A1V9Y1P1"/>
<feature type="region of interest" description="Disordered" evidence="1">
    <location>
        <begin position="104"/>
        <end position="138"/>
    </location>
</feature>
<protein>
    <submittedName>
        <fullName evidence="2">Uncharacterized protein</fullName>
    </submittedName>
</protein>
<accession>A0A1V9Y1P1</accession>
<feature type="region of interest" description="Disordered" evidence="1">
    <location>
        <begin position="476"/>
        <end position="503"/>
    </location>
</feature>
<gene>
    <name evidence="2" type="ORF">BIW11_05564</name>
</gene>
<feature type="region of interest" description="Disordered" evidence="1">
    <location>
        <begin position="652"/>
        <end position="684"/>
    </location>
</feature>
<organism evidence="2 3">
    <name type="scientific">Tropilaelaps mercedesae</name>
    <dbReference type="NCBI Taxonomy" id="418985"/>
    <lineage>
        <taxon>Eukaryota</taxon>
        <taxon>Metazoa</taxon>
        <taxon>Ecdysozoa</taxon>
        <taxon>Arthropoda</taxon>
        <taxon>Chelicerata</taxon>
        <taxon>Arachnida</taxon>
        <taxon>Acari</taxon>
        <taxon>Parasitiformes</taxon>
        <taxon>Mesostigmata</taxon>
        <taxon>Gamasina</taxon>
        <taxon>Dermanyssoidea</taxon>
        <taxon>Laelapidae</taxon>
        <taxon>Tropilaelaps</taxon>
    </lineage>
</organism>
<proteinExistence type="predicted"/>
<evidence type="ECO:0000256" key="1">
    <source>
        <dbReference type="SAM" id="MobiDB-lite"/>
    </source>
</evidence>
<evidence type="ECO:0000313" key="2">
    <source>
        <dbReference type="EMBL" id="OQR79677.1"/>
    </source>
</evidence>
<feature type="region of interest" description="Disordered" evidence="1">
    <location>
        <begin position="30"/>
        <end position="51"/>
    </location>
</feature>
<dbReference type="OrthoDB" id="10540051at2759"/>
<reference evidence="2 3" key="1">
    <citation type="journal article" date="2017" name="Gigascience">
        <title>Draft genome of the honey bee ectoparasitic mite, Tropilaelaps mercedesae, is shaped by the parasitic life history.</title>
        <authorList>
            <person name="Dong X."/>
            <person name="Armstrong S.D."/>
            <person name="Xia D."/>
            <person name="Makepeace B.L."/>
            <person name="Darby A.C."/>
            <person name="Kadowaki T."/>
        </authorList>
    </citation>
    <scope>NUCLEOTIDE SEQUENCE [LARGE SCALE GENOMIC DNA]</scope>
    <source>
        <strain evidence="2">Wuxi-XJTLU</strain>
    </source>
</reference>
<sequence>MQNVNFAKDTSGQKSMSSFKKELASVLINGLTGKVHGPPEQDPQTATETDGELYQDTSTLQIVHLPWTNGPVLTELMSPSATAQSTILSLKDCVQQSDNEARQNIPELNSLGKNHPEKEDNLKLSDDCISSSDDDADHTQTEVQYSKLQTAVEQRKGFLSKFTFGRRKSVPDFFAIEGHKKKDLSSDTILEDPGKSTNFSEEKENNTNQKRGILAIGGHLRRSLFKRRGGRTGEKNRESPLQQIRPDDDVDTDCEDEKVLVFEPALQALDNKPANKEVLAEEPTVTFLPNERILRISSKKLSVSQHEIDSKSSKWYFKSAEELSRVTSSNLTHTSKTSLHSVPDEAYIEEQKSTSMMIDDGKAYSKQNTRKTKRTVTSIFSKSEEKAEEASIEAQQVLEVLRQVEGLDKQKISSSEDDDGGLRQYFEEVLPSMSDEPKKTHALTGALHWLRRGGKKKPDSKPDVLVELVSVSRTSDVGVQFPEPDEQGAQKDPYSQQPLETQDTDLPLRSACRSTAVSQELLWKVPEEQPIRQPAKAGRASTGLVLRCPSVREEFPVVHASHPAIVDYVSGDSLLTLSSLDVNDQRLEVPPTTPVQYSTNLKPPKIPIFGTCCPASNNSIEFSVPYKSAKENSAGKQKTKCKSDMIDDSKLNDNCRTSTKKGADAKQNPALTKNADNAPKQRKVAKKIKGLKETASPAVAIVKTVAKHGFRIIFRRLTTEHLNSQNEQMEPLPKAA</sequence>
<name>A0A1V9Y1P1_9ACAR</name>
<feature type="region of interest" description="Disordered" evidence="1">
    <location>
        <begin position="186"/>
        <end position="212"/>
    </location>
</feature>
<evidence type="ECO:0000313" key="3">
    <source>
        <dbReference type="Proteomes" id="UP000192247"/>
    </source>
</evidence>
<dbReference type="Proteomes" id="UP000192247">
    <property type="component" value="Unassembled WGS sequence"/>
</dbReference>